<gene>
    <name evidence="2" type="ORF">NCTC7688_01188</name>
</gene>
<dbReference type="RefSeq" id="WP_115340518.1">
    <property type="nucleotide sequence ID" value="NZ_UHED01000001.1"/>
</dbReference>
<feature type="compositionally biased region" description="Basic and acidic residues" evidence="1">
    <location>
        <begin position="302"/>
        <end position="319"/>
    </location>
</feature>
<dbReference type="AlphaFoldDB" id="A0A380HKP2"/>
<protein>
    <submittedName>
        <fullName evidence="2">Uncharacterized protein</fullName>
    </submittedName>
</protein>
<name>A0A380HKP2_STASA</name>
<sequence length="334" mass="39065">MEGINKEILNVFEKNNLNIPNIPENRNYWLLRTEGGNWYEEFTSEKFIAIGWNKLDKKDYCESVNKELALRILDNYYPENKQQTLVINNINKFYNKMKIGDIVILPSEGSQVLMFCEITSDVYNQNISQTEIDEGNCPYVKRRKIKTIKLISKRNLDLKLFKMLQSHHTISDINDYSNEIDSSLHDFYVKGEKIVYSIKINKKTTLSAENLRTLTNIPWIANEYLHNDFYNLSDLMSTIYIKSPGKQEYEGKGKNAAKYFVGFCIISNILLGGKVEIKNFTIETNGLAEEYIKINEQKLKEDHEKNRHQEEMEKLKLQGEAEVPDINKYKKTPN</sequence>
<dbReference type="EMBL" id="UHED01000001">
    <property type="protein sequence ID" value="SUM82634.1"/>
    <property type="molecule type" value="Genomic_DNA"/>
</dbReference>
<evidence type="ECO:0000313" key="3">
    <source>
        <dbReference type="Proteomes" id="UP000254707"/>
    </source>
</evidence>
<proteinExistence type="predicted"/>
<evidence type="ECO:0000256" key="1">
    <source>
        <dbReference type="SAM" id="MobiDB-lite"/>
    </source>
</evidence>
<evidence type="ECO:0000313" key="2">
    <source>
        <dbReference type="EMBL" id="SUM82634.1"/>
    </source>
</evidence>
<accession>A0A380HKP2</accession>
<feature type="region of interest" description="Disordered" evidence="1">
    <location>
        <begin position="302"/>
        <end position="334"/>
    </location>
</feature>
<organism evidence="2 3">
    <name type="scientific">Staphylococcus saprophyticus</name>
    <dbReference type="NCBI Taxonomy" id="29385"/>
    <lineage>
        <taxon>Bacteria</taxon>
        <taxon>Bacillati</taxon>
        <taxon>Bacillota</taxon>
        <taxon>Bacilli</taxon>
        <taxon>Bacillales</taxon>
        <taxon>Staphylococcaceae</taxon>
        <taxon>Staphylococcus</taxon>
    </lineage>
</organism>
<reference evidence="2 3" key="1">
    <citation type="submission" date="2018-06" db="EMBL/GenBank/DDBJ databases">
        <authorList>
            <consortium name="Pathogen Informatics"/>
            <person name="Doyle S."/>
        </authorList>
    </citation>
    <scope>NUCLEOTIDE SEQUENCE [LARGE SCALE GENOMIC DNA]</scope>
    <source>
        <strain evidence="2 3">NCTC7688</strain>
    </source>
</reference>
<dbReference type="Proteomes" id="UP000254707">
    <property type="component" value="Unassembled WGS sequence"/>
</dbReference>